<dbReference type="EMBL" id="UINC01181009">
    <property type="protein sequence ID" value="SVD90485.1"/>
    <property type="molecule type" value="Genomic_DNA"/>
</dbReference>
<organism evidence="1">
    <name type="scientific">marine metagenome</name>
    <dbReference type="NCBI Taxonomy" id="408172"/>
    <lineage>
        <taxon>unclassified sequences</taxon>
        <taxon>metagenomes</taxon>
        <taxon>ecological metagenomes</taxon>
    </lineage>
</organism>
<dbReference type="AlphaFoldDB" id="A0A382Z5Y3"/>
<protein>
    <submittedName>
        <fullName evidence="1">Uncharacterized protein</fullName>
    </submittedName>
</protein>
<feature type="non-terminal residue" evidence="1">
    <location>
        <position position="56"/>
    </location>
</feature>
<sequence>DDRPRSCWPRAVIRSRCCGLSSTMGSRSAPSTCGSRRCTRSSFAPSAVQPRRWIWD</sequence>
<gene>
    <name evidence="1" type="ORF">METZ01_LOCUS443339</name>
</gene>
<proteinExistence type="predicted"/>
<evidence type="ECO:0000313" key="1">
    <source>
        <dbReference type="EMBL" id="SVD90485.1"/>
    </source>
</evidence>
<reference evidence="1" key="1">
    <citation type="submission" date="2018-05" db="EMBL/GenBank/DDBJ databases">
        <authorList>
            <person name="Lanie J.A."/>
            <person name="Ng W.-L."/>
            <person name="Kazmierczak K.M."/>
            <person name="Andrzejewski T.M."/>
            <person name="Davidsen T.M."/>
            <person name="Wayne K.J."/>
            <person name="Tettelin H."/>
            <person name="Glass J.I."/>
            <person name="Rusch D."/>
            <person name="Podicherti R."/>
            <person name="Tsui H.-C.T."/>
            <person name="Winkler M.E."/>
        </authorList>
    </citation>
    <scope>NUCLEOTIDE SEQUENCE</scope>
</reference>
<feature type="non-terminal residue" evidence="1">
    <location>
        <position position="1"/>
    </location>
</feature>
<name>A0A382Z5Y3_9ZZZZ</name>
<accession>A0A382Z5Y3</accession>